<keyword evidence="2 10" id="KW-0813">Transport</keyword>
<dbReference type="AlphaFoldDB" id="A0A0F4NI01"/>
<dbReference type="PANTHER" id="PTHR30069:SF53">
    <property type="entry name" value="COLICIN I RECEPTOR-RELATED"/>
    <property type="match status" value="1"/>
</dbReference>
<dbReference type="PROSITE" id="PS00430">
    <property type="entry name" value="TONB_DEPENDENT_REC_1"/>
    <property type="match status" value="1"/>
</dbReference>
<evidence type="ECO:0000259" key="16">
    <source>
        <dbReference type="Pfam" id="PF07715"/>
    </source>
</evidence>
<dbReference type="CDD" id="cd01347">
    <property type="entry name" value="ligand_gated_channel"/>
    <property type="match status" value="1"/>
</dbReference>
<dbReference type="InterPro" id="IPR039426">
    <property type="entry name" value="TonB-dep_rcpt-like"/>
</dbReference>
<reference evidence="17 18" key="1">
    <citation type="journal article" date="2015" name="BMC Genomics">
        <title>Genome mining reveals unlocked bioactive potential of marine Gram-negative bacteria.</title>
        <authorList>
            <person name="Machado H."/>
            <person name="Sonnenschein E.C."/>
            <person name="Melchiorsen J."/>
            <person name="Gram L."/>
        </authorList>
    </citation>
    <scope>NUCLEOTIDE SEQUENCE [LARGE SCALE GENOMIC DNA]</scope>
    <source>
        <strain evidence="17 18">S2757</strain>
    </source>
</reference>
<dbReference type="Pfam" id="PF07715">
    <property type="entry name" value="Plug"/>
    <property type="match status" value="1"/>
</dbReference>
<evidence type="ECO:0000256" key="14">
    <source>
        <dbReference type="SAM" id="SignalP"/>
    </source>
</evidence>
<evidence type="ECO:0000256" key="13">
    <source>
        <dbReference type="RuleBase" id="RU003357"/>
    </source>
</evidence>
<dbReference type="PANTHER" id="PTHR30069">
    <property type="entry name" value="TONB-DEPENDENT OUTER MEMBRANE RECEPTOR"/>
    <property type="match status" value="1"/>
</dbReference>
<dbReference type="PATRIC" id="fig|579748.3.peg.2631"/>
<keyword evidence="18" id="KW-1185">Reference proteome</keyword>
<feature type="short sequence motif" description="TonB box" evidence="11">
    <location>
        <begin position="30"/>
        <end position="36"/>
    </location>
</feature>
<keyword evidence="8 10" id="KW-0472">Membrane</keyword>
<dbReference type="EMBL" id="JXXV01000021">
    <property type="protein sequence ID" value="KJY82554.1"/>
    <property type="molecule type" value="Genomic_DNA"/>
</dbReference>
<keyword evidence="7 11" id="KW-0798">TonB box</keyword>
<dbReference type="STRING" id="579748.TW81_12755"/>
<proteinExistence type="inferred from homology"/>
<dbReference type="InterPro" id="IPR000531">
    <property type="entry name" value="Beta-barrel_TonB"/>
</dbReference>
<dbReference type="InterPro" id="IPR036942">
    <property type="entry name" value="Beta-barrel_TonB_sf"/>
</dbReference>
<evidence type="ECO:0000256" key="2">
    <source>
        <dbReference type="ARBA" id="ARBA00022448"/>
    </source>
</evidence>
<dbReference type="PROSITE" id="PS01156">
    <property type="entry name" value="TONB_DEPENDENT_REC_2"/>
    <property type="match status" value="1"/>
</dbReference>
<feature type="short sequence motif" description="TonB C-terminal box" evidence="12">
    <location>
        <begin position="608"/>
        <end position="625"/>
    </location>
</feature>
<gene>
    <name evidence="17" type="ORF">TW81_12755</name>
</gene>
<dbReference type="Pfam" id="PF00593">
    <property type="entry name" value="TonB_dep_Rec_b-barrel"/>
    <property type="match status" value="1"/>
</dbReference>
<evidence type="ECO:0000256" key="3">
    <source>
        <dbReference type="ARBA" id="ARBA00022452"/>
    </source>
</evidence>
<name>A0A0F4NI01_9VIBR</name>
<evidence type="ECO:0000256" key="1">
    <source>
        <dbReference type="ARBA" id="ARBA00004571"/>
    </source>
</evidence>
<evidence type="ECO:0000256" key="9">
    <source>
        <dbReference type="ARBA" id="ARBA00023237"/>
    </source>
</evidence>
<dbReference type="PROSITE" id="PS52016">
    <property type="entry name" value="TONB_DEPENDENT_REC_3"/>
    <property type="match status" value="1"/>
</dbReference>
<organism evidence="17 18">
    <name type="scientific">Vibrio galatheae</name>
    <dbReference type="NCBI Taxonomy" id="579748"/>
    <lineage>
        <taxon>Bacteria</taxon>
        <taxon>Pseudomonadati</taxon>
        <taxon>Pseudomonadota</taxon>
        <taxon>Gammaproteobacteria</taxon>
        <taxon>Vibrionales</taxon>
        <taxon>Vibrionaceae</taxon>
        <taxon>Vibrio</taxon>
    </lineage>
</organism>
<keyword evidence="5 14" id="KW-0732">Signal</keyword>
<accession>A0A0F4NI01</accession>
<dbReference type="InterPro" id="IPR037066">
    <property type="entry name" value="Plug_dom_sf"/>
</dbReference>
<evidence type="ECO:0000313" key="18">
    <source>
        <dbReference type="Proteomes" id="UP000033673"/>
    </source>
</evidence>
<comment type="subcellular location">
    <subcellularLocation>
        <location evidence="1 10">Cell outer membrane</location>
        <topology evidence="1 10">Multi-pass membrane protein</topology>
    </subcellularLocation>
</comment>
<dbReference type="RefSeq" id="WP_045956115.1">
    <property type="nucleotide sequence ID" value="NZ_JXXV01000021.1"/>
</dbReference>
<keyword evidence="9 10" id="KW-0998">Cell outer membrane</keyword>
<dbReference type="InterPro" id="IPR012910">
    <property type="entry name" value="Plug_dom"/>
</dbReference>
<dbReference type="GO" id="GO:0015889">
    <property type="term" value="P:cobalamin transport"/>
    <property type="evidence" value="ECO:0007669"/>
    <property type="project" value="TreeGrafter"/>
</dbReference>
<evidence type="ECO:0008006" key="19">
    <source>
        <dbReference type="Google" id="ProtNLM"/>
    </source>
</evidence>
<dbReference type="SUPFAM" id="SSF56935">
    <property type="entry name" value="Porins"/>
    <property type="match status" value="1"/>
</dbReference>
<evidence type="ECO:0000313" key="17">
    <source>
        <dbReference type="EMBL" id="KJY82554.1"/>
    </source>
</evidence>
<evidence type="ECO:0000256" key="5">
    <source>
        <dbReference type="ARBA" id="ARBA00022729"/>
    </source>
</evidence>
<evidence type="ECO:0000259" key="15">
    <source>
        <dbReference type="Pfam" id="PF00593"/>
    </source>
</evidence>
<evidence type="ECO:0000256" key="11">
    <source>
        <dbReference type="PROSITE-ProRule" id="PRU10143"/>
    </source>
</evidence>
<feature type="chain" id="PRO_5002472907" description="Cobalamin receptor" evidence="14">
    <location>
        <begin position="23"/>
        <end position="625"/>
    </location>
</feature>
<dbReference type="InterPro" id="IPR010916">
    <property type="entry name" value="TonB_box_CS"/>
</dbReference>
<sequence>MNRSILAIAVASLLPHTSYLHAQETSADETMVVTASRFESKVSDSTAPISIVTKEEIAAIQAVSLADVLQRLPGVQIVTGGGYGKSTEIYVRGTSSRHQLFLINGIRIGSATLGSADISQIPLNGIERIEVIRGPRASVYGSDAIGGVINIITTSNVDQNSAQVGAGVGSHGFYQANVSGQIQFGEKGWGRVAVSTQANDGFSALPLPYEQDDDGFESNDVSLELGTQWGDYVTARVFGTLHDGNAEYDAGGFSAPTYTVWENSPNRRSESDNYNVAAKLDYQRDRLASELSIAKNRDNSTNLDDDGYNSVFKTERVVINWFNHYQINEQFKLGAGYEHQDEEVYTNGDAYTLDERSNDALYALLQYSADAWGLEGSARTDDSDAHGRENTWQVGAYYTFIPQLTWSVSTGTAFKAPTFNDLYYPEDSWGNVGNPDVKPEKSQHIESSLYGVIADVYWRATGYKTSIDDLISWEFDSATFKSMPENVNKAEIKGFELELDFFTGDVNHTLSYDFTDAKDTETGKYLVRRAKHNAKWNIAYLVEQWRFDLSTLYRGDSYNDSDNSKRLDEYILLDAAIGYSVTDNLLVKGKVTNLTDESYINRLDYNGYAYNTAGREFYLNASYQF</sequence>
<evidence type="ECO:0000256" key="6">
    <source>
        <dbReference type="ARBA" id="ARBA00023065"/>
    </source>
</evidence>
<evidence type="ECO:0000256" key="10">
    <source>
        <dbReference type="PROSITE-ProRule" id="PRU01360"/>
    </source>
</evidence>
<keyword evidence="3 10" id="KW-1134">Transmembrane beta strand</keyword>
<feature type="domain" description="TonB-dependent receptor-like beta-barrel" evidence="15">
    <location>
        <begin position="212"/>
        <end position="594"/>
    </location>
</feature>
<evidence type="ECO:0000256" key="4">
    <source>
        <dbReference type="ARBA" id="ARBA00022692"/>
    </source>
</evidence>
<dbReference type="Gene3D" id="2.170.130.10">
    <property type="entry name" value="TonB-dependent receptor, plug domain"/>
    <property type="match status" value="1"/>
</dbReference>
<feature type="signal peptide" evidence="14">
    <location>
        <begin position="1"/>
        <end position="22"/>
    </location>
</feature>
<dbReference type="Proteomes" id="UP000033673">
    <property type="component" value="Unassembled WGS sequence"/>
</dbReference>
<dbReference type="GO" id="GO:0009279">
    <property type="term" value="C:cell outer membrane"/>
    <property type="evidence" value="ECO:0007669"/>
    <property type="project" value="UniProtKB-SubCell"/>
</dbReference>
<keyword evidence="4 10" id="KW-0812">Transmembrane</keyword>
<dbReference type="OrthoDB" id="9764669at2"/>
<protein>
    <recommendedName>
        <fullName evidence="19">Cobalamin receptor</fullName>
    </recommendedName>
</protein>
<dbReference type="InterPro" id="IPR010917">
    <property type="entry name" value="TonB_rcpt_CS"/>
</dbReference>
<dbReference type="Gene3D" id="2.40.170.20">
    <property type="entry name" value="TonB-dependent receptor, beta-barrel domain"/>
    <property type="match status" value="1"/>
</dbReference>
<feature type="domain" description="TonB-dependent receptor plug" evidence="16">
    <location>
        <begin position="42"/>
        <end position="148"/>
    </location>
</feature>
<evidence type="ECO:0000256" key="12">
    <source>
        <dbReference type="PROSITE-ProRule" id="PRU10144"/>
    </source>
</evidence>
<keyword evidence="6" id="KW-0406">Ion transport</keyword>
<comment type="caution">
    <text evidence="17">The sequence shown here is derived from an EMBL/GenBank/DDBJ whole genome shotgun (WGS) entry which is preliminary data.</text>
</comment>
<evidence type="ECO:0000256" key="7">
    <source>
        <dbReference type="ARBA" id="ARBA00023077"/>
    </source>
</evidence>
<evidence type="ECO:0000256" key="8">
    <source>
        <dbReference type="ARBA" id="ARBA00023136"/>
    </source>
</evidence>
<comment type="similarity">
    <text evidence="10 13">Belongs to the TonB-dependent receptor family.</text>
</comment>
<dbReference type="GO" id="GO:0006811">
    <property type="term" value="P:monoatomic ion transport"/>
    <property type="evidence" value="ECO:0007669"/>
    <property type="project" value="UniProtKB-KW"/>
</dbReference>